<dbReference type="GO" id="GO:0005525">
    <property type="term" value="F:GTP binding"/>
    <property type="evidence" value="ECO:0007669"/>
    <property type="project" value="UniProtKB-KW"/>
</dbReference>
<dbReference type="EMBL" id="MCIF01000002">
    <property type="protein sequence ID" value="RAQ94977.1"/>
    <property type="molecule type" value="Genomic_DNA"/>
</dbReference>
<dbReference type="SUPFAM" id="SSF52540">
    <property type="entry name" value="P-loop containing nucleoside triphosphate hydrolases"/>
    <property type="match status" value="1"/>
</dbReference>
<proteinExistence type="inferred from homology"/>
<dbReference type="OrthoDB" id="9799422at2"/>
<evidence type="ECO:0000256" key="14">
    <source>
        <dbReference type="ARBA" id="ARBA00022840"/>
    </source>
</evidence>
<keyword evidence="11 20" id="KW-0808">Transferase</keyword>
<evidence type="ECO:0000256" key="10">
    <source>
        <dbReference type="ARBA" id="ARBA00022573"/>
    </source>
</evidence>
<comment type="catalytic activity">
    <reaction evidence="1">
        <text>adenosylcob(III)inamide + ATP = adenosylcob(III)inamide phosphate + ADP + H(+)</text>
        <dbReference type="Rhea" id="RHEA:15769"/>
        <dbReference type="ChEBI" id="CHEBI:2480"/>
        <dbReference type="ChEBI" id="CHEBI:15378"/>
        <dbReference type="ChEBI" id="CHEBI:30616"/>
        <dbReference type="ChEBI" id="CHEBI:58502"/>
        <dbReference type="ChEBI" id="CHEBI:456216"/>
        <dbReference type="EC" id="2.7.1.156"/>
    </reaction>
</comment>
<evidence type="ECO:0000256" key="7">
    <source>
        <dbReference type="ARBA" id="ARBA00007490"/>
    </source>
</evidence>
<dbReference type="EC" id="2.7.1.156" evidence="8"/>
<evidence type="ECO:0000256" key="11">
    <source>
        <dbReference type="ARBA" id="ARBA00022679"/>
    </source>
</evidence>
<evidence type="ECO:0000256" key="3">
    <source>
        <dbReference type="ARBA" id="ARBA00001522"/>
    </source>
</evidence>
<comment type="similarity">
    <text evidence="7">Belongs to the CobU/CobP family.</text>
</comment>
<comment type="catalytic activity">
    <reaction evidence="3">
        <text>adenosylcob(III)inamide + GTP = adenosylcob(III)inamide phosphate + GDP + H(+)</text>
        <dbReference type="Rhea" id="RHEA:15765"/>
        <dbReference type="ChEBI" id="CHEBI:2480"/>
        <dbReference type="ChEBI" id="CHEBI:15378"/>
        <dbReference type="ChEBI" id="CHEBI:37565"/>
        <dbReference type="ChEBI" id="CHEBI:58189"/>
        <dbReference type="ChEBI" id="CHEBI:58502"/>
        <dbReference type="EC" id="2.7.1.156"/>
    </reaction>
</comment>
<keyword evidence="15 19" id="KW-0342">GTP-binding</keyword>
<evidence type="ECO:0000256" key="16">
    <source>
        <dbReference type="ARBA" id="ARBA00029570"/>
    </source>
</evidence>
<gene>
    <name evidence="20" type="ORF">A4R35_05475</name>
</gene>
<dbReference type="PIRSF" id="PIRSF006135">
    <property type="entry name" value="CobU"/>
    <property type="match status" value="1"/>
</dbReference>
<keyword evidence="14" id="KW-0067">ATP-binding</keyword>
<dbReference type="InterPro" id="IPR027417">
    <property type="entry name" value="P-loop_NTPase"/>
</dbReference>
<evidence type="ECO:0000256" key="15">
    <source>
        <dbReference type="ARBA" id="ARBA00023134"/>
    </source>
</evidence>
<dbReference type="AlphaFoldDB" id="A0A328VBJ2"/>
<evidence type="ECO:0000256" key="9">
    <source>
        <dbReference type="ARBA" id="ARBA00012523"/>
    </source>
</evidence>
<evidence type="ECO:0000256" key="19">
    <source>
        <dbReference type="PIRSR" id="PIRSR006135-2"/>
    </source>
</evidence>
<keyword evidence="20" id="KW-0548">Nucleotidyltransferase</keyword>
<keyword evidence="10" id="KW-0169">Cobalamin biosynthesis</keyword>
<dbReference type="NCBIfam" id="NF004469">
    <property type="entry name" value="PRK05800.1"/>
    <property type="match status" value="1"/>
</dbReference>
<dbReference type="CDD" id="cd00544">
    <property type="entry name" value="CobU"/>
    <property type="match status" value="1"/>
</dbReference>
<comment type="pathway">
    <text evidence="6">Cofactor biosynthesis; adenosylcobalamin biosynthesis; adenosylcobalamin from cob(II)yrinate a,c-diamide: step 5/7.</text>
</comment>
<name>A0A328VBJ2_9CHLR</name>
<dbReference type="Pfam" id="PF02283">
    <property type="entry name" value="CobU"/>
    <property type="match status" value="1"/>
</dbReference>
<dbReference type="Proteomes" id="UP000248706">
    <property type="component" value="Unassembled WGS sequence"/>
</dbReference>
<feature type="binding site" evidence="19">
    <location>
        <begin position="62"/>
        <end position="65"/>
    </location>
    <ligand>
        <name>GTP</name>
        <dbReference type="ChEBI" id="CHEBI:37565"/>
    </ligand>
</feature>
<keyword evidence="12 19" id="KW-0547">Nucleotide-binding</keyword>
<keyword evidence="21" id="KW-1185">Reference proteome</keyword>
<evidence type="ECO:0000256" key="8">
    <source>
        <dbReference type="ARBA" id="ARBA00012016"/>
    </source>
</evidence>
<feature type="binding site" evidence="19">
    <location>
        <begin position="45"/>
        <end position="47"/>
    </location>
    <ligand>
        <name>GTP</name>
        <dbReference type="ChEBI" id="CHEBI:37565"/>
    </ligand>
</feature>
<evidence type="ECO:0000256" key="18">
    <source>
        <dbReference type="PIRSR" id="PIRSR006135-1"/>
    </source>
</evidence>
<dbReference type="InterPro" id="IPR003203">
    <property type="entry name" value="CobU/CobP"/>
</dbReference>
<dbReference type="EC" id="2.7.7.62" evidence="9"/>
<evidence type="ECO:0000256" key="4">
    <source>
        <dbReference type="ARBA" id="ARBA00003889"/>
    </source>
</evidence>
<dbReference type="Gene3D" id="3.40.50.300">
    <property type="entry name" value="P-loop containing nucleotide triphosphate hydrolases"/>
    <property type="match status" value="1"/>
</dbReference>
<protein>
    <recommendedName>
        <fullName evidence="16">Adenosylcobinamide kinase</fullName>
        <ecNumber evidence="8">2.7.1.156</ecNumber>
        <ecNumber evidence="9">2.7.7.62</ecNumber>
    </recommendedName>
    <alternativeName>
        <fullName evidence="17">Adenosylcobinamide-phosphate guanylyltransferase</fullName>
    </alternativeName>
</protein>
<evidence type="ECO:0000256" key="6">
    <source>
        <dbReference type="ARBA" id="ARBA00005159"/>
    </source>
</evidence>
<evidence type="ECO:0000256" key="1">
    <source>
        <dbReference type="ARBA" id="ARBA00000312"/>
    </source>
</evidence>
<comment type="catalytic activity">
    <reaction evidence="2">
        <text>adenosylcob(III)inamide phosphate + GTP + H(+) = adenosylcob(III)inamide-GDP + diphosphate</text>
        <dbReference type="Rhea" id="RHEA:22712"/>
        <dbReference type="ChEBI" id="CHEBI:15378"/>
        <dbReference type="ChEBI" id="CHEBI:33019"/>
        <dbReference type="ChEBI" id="CHEBI:37565"/>
        <dbReference type="ChEBI" id="CHEBI:58502"/>
        <dbReference type="ChEBI" id="CHEBI:60487"/>
        <dbReference type="EC" id="2.7.7.62"/>
    </reaction>
</comment>
<organism evidence="20 21">
    <name type="scientific">Thermogemmatispora tikiterensis</name>
    <dbReference type="NCBI Taxonomy" id="1825093"/>
    <lineage>
        <taxon>Bacteria</taxon>
        <taxon>Bacillati</taxon>
        <taxon>Chloroflexota</taxon>
        <taxon>Ktedonobacteria</taxon>
        <taxon>Thermogemmatisporales</taxon>
        <taxon>Thermogemmatisporaceae</taxon>
        <taxon>Thermogemmatispora</taxon>
    </lineage>
</organism>
<keyword evidence="13 20" id="KW-0418">Kinase</keyword>
<feature type="binding site" evidence="19">
    <location>
        <begin position="20"/>
        <end position="27"/>
    </location>
    <ligand>
        <name>GTP</name>
        <dbReference type="ChEBI" id="CHEBI:37565"/>
    </ligand>
</feature>
<comment type="function">
    <text evidence="4">Catalyzes ATP-dependent phosphorylation of adenosylcobinamide and addition of GMP to adenosylcobinamide phosphate.</text>
</comment>
<dbReference type="UniPathway" id="UPA00148">
    <property type="reaction ID" value="UER00236"/>
</dbReference>
<dbReference type="GO" id="GO:0005524">
    <property type="term" value="F:ATP binding"/>
    <property type="evidence" value="ECO:0007669"/>
    <property type="project" value="UniProtKB-KW"/>
</dbReference>
<dbReference type="PANTHER" id="PTHR34848:SF1">
    <property type="entry name" value="BIFUNCTIONAL ADENOSYLCOBALAMIN BIOSYNTHESIS PROTEIN COBU"/>
    <property type="match status" value="1"/>
</dbReference>
<reference evidence="20 21" key="1">
    <citation type="submission" date="2016-08" db="EMBL/GenBank/DDBJ databases">
        <title>Analysis of Carbohydrate Active Enzymes in Thermogemmatispora T81 Reveals Carbohydrate Degradation Ability.</title>
        <authorList>
            <person name="Tomazini A."/>
            <person name="Lal S."/>
            <person name="Stott M."/>
            <person name="Henrissat B."/>
            <person name="Polikarpov I."/>
            <person name="Sparling R."/>
            <person name="Levin D.B."/>
        </authorList>
    </citation>
    <scope>NUCLEOTIDE SEQUENCE [LARGE SCALE GENOMIC DNA]</scope>
    <source>
        <strain evidence="20 21">T81</strain>
    </source>
</reference>
<dbReference type="PANTHER" id="PTHR34848">
    <property type="match status" value="1"/>
</dbReference>
<evidence type="ECO:0000313" key="21">
    <source>
        <dbReference type="Proteomes" id="UP000248706"/>
    </source>
</evidence>
<evidence type="ECO:0000256" key="12">
    <source>
        <dbReference type="ARBA" id="ARBA00022741"/>
    </source>
</evidence>
<feature type="binding site" evidence="19">
    <location>
        <position position="95"/>
    </location>
    <ligand>
        <name>GTP</name>
        <dbReference type="ChEBI" id="CHEBI:37565"/>
    </ligand>
</feature>
<dbReference type="GO" id="GO:0043752">
    <property type="term" value="F:adenosylcobinamide kinase activity"/>
    <property type="evidence" value="ECO:0007669"/>
    <property type="project" value="UniProtKB-EC"/>
</dbReference>
<evidence type="ECO:0000256" key="5">
    <source>
        <dbReference type="ARBA" id="ARBA00004692"/>
    </source>
</evidence>
<evidence type="ECO:0000256" key="17">
    <source>
        <dbReference type="ARBA" id="ARBA00030571"/>
    </source>
</evidence>
<feature type="active site" description="GMP-histidine intermediate" evidence="18">
    <location>
        <position position="61"/>
    </location>
</feature>
<comment type="pathway">
    <text evidence="5">Cofactor biosynthesis; adenosylcobalamin biosynthesis; adenosylcobalamin from cob(II)yrinate a,c-diamide: step 6/7.</text>
</comment>
<evidence type="ECO:0000256" key="13">
    <source>
        <dbReference type="ARBA" id="ARBA00022777"/>
    </source>
</evidence>
<evidence type="ECO:0000256" key="2">
    <source>
        <dbReference type="ARBA" id="ARBA00000711"/>
    </source>
</evidence>
<accession>A0A328VBJ2</accession>
<sequence length="215" mass="23666">MDGEKTGSGAVVAQLTFILGGARSGKSRLALRLAAASKRRVAFIATATASDREMAERIRRHRAERPGDWYTFEEPLRLDRAVHQAARVADVLLLDCLTLWLSNLLQAHEQAEPEMAAISPEREAQVLEEVERLLQAARALRSDQQLIVVSNEVGLGIVPLSPLGRGYRDLLGLVNQRLARAAARAYFLIAGLPLDLKRWQAEGLEAILDNDRSGL</sequence>
<dbReference type="GO" id="GO:0009236">
    <property type="term" value="P:cobalamin biosynthetic process"/>
    <property type="evidence" value="ECO:0007669"/>
    <property type="project" value="UniProtKB-UniPathway"/>
</dbReference>
<evidence type="ECO:0000313" key="20">
    <source>
        <dbReference type="EMBL" id="RAQ94977.1"/>
    </source>
</evidence>
<feature type="binding site" evidence="19">
    <location>
        <position position="73"/>
    </location>
    <ligand>
        <name>GTP</name>
        <dbReference type="ChEBI" id="CHEBI:37565"/>
    </ligand>
</feature>
<dbReference type="RefSeq" id="WP_112427324.1">
    <property type="nucleotide sequence ID" value="NZ_MCIF01000002.1"/>
</dbReference>
<dbReference type="GO" id="GO:0008820">
    <property type="term" value="F:cobinamide phosphate guanylyltransferase activity"/>
    <property type="evidence" value="ECO:0007669"/>
    <property type="project" value="UniProtKB-EC"/>
</dbReference>
<comment type="caution">
    <text evidence="20">The sequence shown here is derived from an EMBL/GenBank/DDBJ whole genome shotgun (WGS) entry which is preliminary data.</text>
</comment>